<dbReference type="InterPro" id="IPR025714">
    <property type="entry name" value="Methyltranfer_dom"/>
</dbReference>
<evidence type="ECO:0000313" key="7">
    <source>
        <dbReference type="Proteomes" id="UP000177838"/>
    </source>
</evidence>
<dbReference type="PANTHER" id="PTHR44307">
    <property type="entry name" value="PHOSPHOETHANOLAMINE METHYLTRANSFERASE"/>
    <property type="match status" value="1"/>
</dbReference>
<dbReference type="Proteomes" id="UP000177838">
    <property type="component" value="Unassembled WGS sequence"/>
</dbReference>
<organism evidence="6 7">
    <name type="scientific">Candidatus Vogelbacteria bacterium RIFOXYD1_FULL_46_19</name>
    <dbReference type="NCBI Taxonomy" id="1802439"/>
    <lineage>
        <taxon>Bacteria</taxon>
        <taxon>Candidatus Vogeliibacteriota</taxon>
    </lineage>
</organism>
<sequence>MITTEEKTRKKFNSLKKHYDKTWDPKHHTLHVGLFSSKNDSLSKSFLNATEHLINKVNTSRTLDSRSVVLDIGCGTGQTLIDICLKYHCKGIGVDISDEMIKEANKKIKLINSKPSNLTAGILDISFIRSRASNIDKKLAKQKNTITHIISQDAIFLIPNKSKLFSNLYELMAPGGVMVIADFLSNETTKSLNNNEAQLIKELVNWDNGLSSATYKRILKRLSFSNIKIEQKNEDMVNTYKKLAHQMDEIVANPSRAERDLKNRYLSIVSAVKSKKIGWAFITAHKGYTPKVLVAGTKKYSLGRTIGNQLKNAGWDVWLYSRSAKIVSKKLWHERVCNINSASSVKTLLKETSDTHVIIFSADPGNGKGDLENLTVNGIKDLISTKLSGSLLLLNALLKNRPTHKIKLIWLAGKPTAKHKHLINYSVSNSALLSLVSEINRHYQDIFEAYYLNTPLISPSTLGDAYINTYGQELKKLSTPPKAVTEKVLDIINGKISPGLVNVNYGNNQDL</sequence>
<evidence type="ECO:0000256" key="2">
    <source>
        <dbReference type="ARBA" id="ARBA00022603"/>
    </source>
</evidence>
<dbReference type="Gene3D" id="3.40.50.150">
    <property type="entry name" value="Vaccinia Virus protein VP39"/>
    <property type="match status" value="1"/>
</dbReference>
<dbReference type="CDD" id="cd02440">
    <property type="entry name" value="AdoMet_MTases"/>
    <property type="match status" value="1"/>
</dbReference>
<comment type="pathway">
    <text evidence="4">Phospholipid metabolism.</text>
</comment>
<keyword evidence="3" id="KW-0808">Transferase</keyword>
<dbReference type="Pfam" id="PF13847">
    <property type="entry name" value="Methyltransf_31"/>
    <property type="match status" value="1"/>
</dbReference>
<dbReference type="SUPFAM" id="SSF53335">
    <property type="entry name" value="S-adenosyl-L-methionine-dependent methyltransferases"/>
    <property type="match status" value="1"/>
</dbReference>
<dbReference type="AlphaFoldDB" id="A0A1G2QJA3"/>
<proteinExistence type="predicted"/>
<dbReference type="PANTHER" id="PTHR44307:SF2">
    <property type="entry name" value="PHOSPHOETHANOLAMINE METHYLTRANSFERASE ISOFORM X1"/>
    <property type="match status" value="1"/>
</dbReference>
<feature type="domain" description="Methyltransferase" evidence="5">
    <location>
        <begin position="64"/>
        <end position="208"/>
    </location>
</feature>
<evidence type="ECO:0000259" key="5">
    <source>
        <dbReference type="Pfam" id="PF13847"/>
    </source>
</evidence>
<evidence type="ECO:0000313" key="6">
    <source>
        <dbReference type="EMBL" id="OHA60149.1"/>
    </source>
</evidence>
<evidence type="ECO:0000256" key="4">
    <source>
        <dbReference type="ARBA" id="ARBA00025707"/>
    </source>
</evidence>
<dbReference type="EMBL" id="MHTK01000002">
    <property type="protein sequence ID" value="OHA60149.1"/>
    <property type="molecule type" value="Genomic_DNA"/>
</dbReference>
<keyword evidence="2" id="KW-0489">Methyltransferase</keyword>
<dbReference type="Gene3D" id="3.40.50.720">
    <property type="entry name" value="NAD(P)-binding Rossmann-like Domain"/>
    <property type="match status" value="1"/>
</dbReference>
<gene>
    <name evidence="6" type="ORF">A2589_00520</name>
</gene>
<evidence type="ECO:0000256" key="1">
    <source>
        <dbReference type="ARBA" id="ARBA00005189"/>
    </source>
</evidence>
<accession>A0A1G2QJA3</accession>
<evidence type="ECO:0000256" key="3">
    <source>
        <dbReference type="ARBA" id="ARBA00022679"/>
    </source>
</evidence>
<dbReference type="STRING" id="1802439.A2589_00520"/>
<reference evidence="6 7" key="1">
    <citation type="journal article" date="2016" name="Nat. Commun.">
        <title>Thousands of microbial genomes shed light on interconnected biogeochemical processes in an aquifer system.</title>
        <authorList>
            <person name="Anantharaman K."/>
            <person name="Brown C.T."/>
            <person name="Hug L.A."/>
            <person name="Sharon I."/>
            <person name="Castelle C.J."/>
            <person name="Probst A.J."/>
            <person name="Thomas B.C."/>
            <person name="Singh A."/>
            <person name="Wilkins M.J."/>
            <person name="Karaoz U."/>
            <person name="Brodie E.L."/>
            <person name="Williams K.H."/>
            <person name="Hubbard S.S."/>
            <person name="Banfield J.F."/>
        </authorList>
    </citation>
    <scope>NUCLEOTIDE SEQUENCE [LARGE SCALE GENOMIC DNA]</scope>
</reference>
<dbReference type="InterPro" id="IPR029063">
    <property type="entry name" value="SAM-dependent_MTases_sf"/>
</dbReference>
<dbReference type="GO" id="GO:0008168">
    <property type="term" value="F:methyltransferase activity"/>
    <property type="evidence" value="ECO:0007669"/>
    <property type="project" value="UniProtKB-KW"/>
</dbReference>
<comment type="caution">
    <text evidence="6">The sequence shown here is derived from an EMBL/GenBank/DDBJ whole genome shotgun (WGS) entry which is preliminary data.</text>
</comment>
<protein>
    <recommendedName>
        <fullName evidence="5">Methyltransferase domain-containing protein</fullName>
    </recommendedName>
</protein>
<name>A0A1G2QJA3_9BACT</name>
<dbReference type="GO" id="GO:0032259">
    <property type="term" value="P:methylation"/>
    <property type="evidence" value="ECO:0007669"/>
    <property type="project" value="UniProtKB-KW"/>
</dbReference>
<dbReference type="SUPFAM" id="SSF51735">
    <property type="entry name" value="NAD(P)-binding Rossmann-fold domains"/>
    <property type="match status" value="1"/>
</dbReference>
<comment type="pathway">
    <text evidence="1">Lipid metabolism.</text>
</comment>
<dbReference type="InterPro" id="IPR036291">
    <property type="entry name" value="NAD(P)-bd_dom_sf"/>
</dbReference>